<dbReference type="PATRIC" id="fig|49547.3.peg.1183"/>
<comment type="caution">
    <text evidence="1">The sequence shown here is derived from an EMBL/GenBank/DDBJ whole genome shotgun (WGS) entry which is preliminary data.</text>
</comment>
<sequence length="50" mass="5571">MQIDALKGTKGIYIMQNSLIPEEVEFLLPCGTVLEVYKMDKSNGIVHCSI</sequence>
<evidence type="ECO:0000313" key="2">
    <source>
        <dbReference type="Proteomes" id="UP000077245"/>
    </source>
</evidence>
<reference evidence="1 2" key="1">
    <citation type="submission" date="2016-04" db="EMBL/GenBank/DDBJ databases">
        <title>Genome sequence of Methanobrevibacter curvatus DSM 11111.</title>
        <authorList>
            <person name="Poehlein A."/>
            <person name="Seedorf H."/>
            <person name="Daniel R."/>
        </authorList>
    </citation>
    <scope>NUCLEOTIDE SEQUENCE [LARGE SCALE GENOMIC DNA]</scope>
    <source>
        <strain evidence="1 2">DSM 11111</strain>
    </source>
</reference>
<dbReference type="EMBL" id="LWMV01000170">
    <property type="protein sequence ID" value="KZX12256.1"/>
    <property type="molecule type" value="Genomic_DNA"/>
</dbReference>
<dbReference type="AlphaFoldDB" id="A0A166AN78"/>
<organism evidence="1 2">
    <name type="scientific">Methanobrevibacter curvatus</name>
    <dbReference type="NCBI Taxonomy" id="49547"/>
    <lineage>
        <taxon>Archaea</taxon>
        <taxon>Methanobacteriati</taxon>
        <taxon>Methanobacteriota</taxon>
        <taxon>Methanomada group</taxon>
        <taxon>Methanobacteria</taxon>
        <taxon>Methanobacteriales</taxon>
        <taxon>Methanobacteriaceae</taxon>
        <taxon>Methanobrevibacter</taxon>
    </lineage>
</organism>
<accession>A0A166AN78</accession>
<proteinExistence type="predicted"/>
<dbReference type="PROSITE" id="PS51996">
    <property type="entry name" value="TR_MART"/>
    <property type="match status" value="1"/>
</dbReference>
<dbReference type="Gene3D" id="3.90.176.10">
    <property type="entry name" value="Toxin ADP-ribosyltransferase, Chain A, domain 1"/>
    <property type="match status" value="1"/>
</dbReference>
<dbReference type="RefSeq" id="WP_157077683.1">
    <property type="nucleotide sequence ID" value="NZ_LWMV01000170.1"/>
</dbReference>
<dbReference type="Proteomes" id="UP000077245">
    <property type="component" value="Unassembled WGS sequence"/>
</dbReference>
<gene>
    <name evidence="1" type="ORF">MBCUR_11080</name>
</gene>
<protein>
    <submittedName>
        <fullName evidence="1">Uncharacterized protein</fullName>
    </submittedName>
</protein>
<evidence type="ECO:0000313" key="1">
    <source>
        <dbReference type="EMBL" id="KZX12256.1"/>
    </source>
</evidence>
<keyword evidence="2" id="KW-1185">Reference proteome</keyword>
<name>A0A166AN78_9EURY</name>
<dbReference type="SUPFAM" id="SSF56399">
    <property type="entry name" value="ADP-ribosylation"/>
    <property type="match status" value="1"/>
</dbReference>